<keyword evidence="2" id="KW-1185">Reference proteome</keyword>
<evidence type="ECO:0000313" key="2">
    <source>
        <dbReference type="Proteomes" id="UP000013827"/>
    </source>
</evidence>
<dbReference type="KEGG" id="ehx:EMIHUDRAFT_447669"/>
<evidence type="ECO:0008006" key="3">
    <source>
        <dbReference type="Google" id="ProtNLM"/>
    </source>
</evidence>
<organism evidence="1 2">
    <name type="scientific">Emiliania huxleyi (strain CCMP1516)</name>
    <dbReference type="NCBI Taxonomy" id="280463"/>
    <lineage>
        <taxon>Eukaryota</taxon>
        <taxon>Haptista</taxon>
        <taxon>Haptophyta</taxon>
        <taxon>Prymnesiophyceae</taxon>
        <taxon>Isochrysidales</taxon>
        <taxon>Noelaerhabdaceae</taxon>
        <taxon>Emiliania</taxon>
    </lineage>
</organism>
<evidence type="ECO:0000313" key="1">
    <source>
        <dbReference type="EnsemblProtists" id="EOD22795"/>
    </source>
</evidence>
<dbReference type="PaxDb" id="2903-EOD22795"/>
<dbReference type="GeneID" id="17268342"/>
<proteinExistence type="predicted"/>
<reference evidence="1" key="2">
    <citation type="submission" date="2024-10" db="UniProtKB">
        <authorList>
            <consortium name="EnsemblProtists"/>
        </authorList>
    </citation>
    <scope>IDENTIFICATION</scope>
</reference>
<protein>
    <recommendedName>
        <fullName evidence="3">EGF-like domain-containing protein</fullName>
    </recommendedName>
</protein>
<dbReference type="EnsemblProtists" id="EOD22795">
    <property type="protein sequence ID" value="EOD22795"/>
    <property type="gene ID" value="EMIHUDRAFT_447669"/>
</dbReference>
<accession>A0A0D3JH10</accession>
<sequence>MPHAAAEAQLNPARLTPTARLQSMRAASPSFASSSRRAGWAGSCHGQVDGAQRVLVGNFETTYGTCDGYCASIGRTCTGAWDELGDSCLVGYSMDRTTRLESSDAICECTDTGVAPVLVGNFETTYGTCDGYCASIGRTCTGAWDELGDSCLVGYSMECTTRLESSDAICECTDTGVAPAMNDASPCVTTAARQ</sequence>
<dbReference type="HOGENOM" id="CLU_1404837_0_0_1"/>
<dbReference type="Proteomes" id="UP000013827">
    <property type="component" value="Unassembled WGS sequence"/>
</dbReference>
<name>A0A0D3JH10_EMIH1</name>
<dbReference type="RefSeq" id="XP_005775224.1">
    <property type="nucleotide sequence ID" value="XM_005775167.1"/>
</dbReference>
<reference evidence="2" key="1">
    <citation type="journal article" date="2013" name="Nature">
        <title>Pan genome of the phytoplankton Emiliania underpins its global distribution.</title>
        <authorList>
            <person name="Read B.A."/>
            <person name="Kegel J."/>
            <person name="Klute M.J."/>
            <person name="Kuo A."/>
            <person name="Lefebvre S.C."/>
            <person name="Maumus F."/>
            <person name="Mayer C."/>
            <person name="Miller J."/>
            <person name="Monier A."/>
            <person name="Salamov A."/>
            <person name="Young J."/>
            <person name="Aguilar M."/>
            <person name="Claverie J.M."/>
            <person name="Frickenhaus S."/>
            <person name="Gonzalez K."/>
            <person name="Herman E.K."/>
            <person name="Lin Y.C."/>
            <person name="Napier J."/>
            <person name="Ogata H."/>
            <person name="Sarno A.F."/>
            <person name="Shmutz J."/>
            <person name="Schroeder D."/>
            <person name="de Vargas C."/>
            <person name="Verret F."/>
            <person name="von Dassow P."/>
            <person name="Valentin K."/>
            <person name="Van de Peer Y."/>
            <person name="Wheeler G."/>
            <person name="Dacks J.B."/>
            <person name="Delwiche C.F."/>
            <person name="Dyhrman S.T."/>
            <person name="Glockner G."/>
            <person name="John U."/>
            <person name="Richards T."/>
            <person name="Worden A.Z."/>
            <person name="Zhang X."/>
            <person name="Grigoriev I.V."/>
            <person name="Allen A.E."/>
            <person name="Bidle K."/>
            <person name="Borodovsky M."/>
            <person name="Bowler C."/>
            <person name="Brownlee C."/>
            <person name="Cock J.M."/>
            <person name="Elias M."/>
            <person name="Gladyshev V.N."/>
            <person name="Groth M."/>
            <person name="Guda C."/>
            <person name="Hadaegh A."/>
            <person name="Iglesias-Rodriguez M.D."/>
            <person name="Jenkins J."/>
            <person name="Jones B.M."/>
            <person name="Lawson T."/>
            <person name="Leese F."/>
            <person name="Lindquist E."/>
            <person name="Lobanov A."/>
            <person name="Lomsadze A."/>
            <person name="Malik S.B."/>
            <person name="Marsh M.E."/>
            <person name="Mackinder L."/>
            <person name="Mock T."/>
            <person name="Mueller-Roeber B."/>
            <person name="Pagarete A."/>
            <person name="Parker M."/>
            <person name="Probert I."/>
            <person name="Quesneville H."/>
            <person name="Raines C."/>
            <person name="Rensing S.A."/>
            <person name="Riano-Pachon D.M."/>
            <person name="Richier S."/>
            <person name="Rokitta S."/>
            <person name="Shiraiwa Y."/>
            <person name="Soanes D.M."/>
            <person name="van der Giezen M."/>
            <person name="Wahlund T.M."/>
            <person name="Williams B."/>
            <person name="Wilson W."/>
            <person name="Wolfe G."/>
            <person name="Wurch L.L."/>
        </authorList>
    </citation>
    <scope>NUCLEOTIDE SEQUENCE</scope>
</reference>
<dbReference type="AlphaFoldDB" id="A0A0D3JH10"/>